<dbReference type="GO" id="GO:0045727">
    <property type="term" value="P:positive regulation of translation"/>
    <property type="evidence" value="ECO:0007669"/>
    <property type="project" value="TreeGrafter"/>
</dbReference>
<keyword evidence="7" id="KW-0342">GTP-binding</keyword>
<dbReference type="KEGG" id="pfh:PFHG_05252"/>
<dbReference type="GO" id="GO:0043022">
    <property type="term" value="F:ribosome binding"/>
    <property type="evidence" value="ECO:0007669"/>
    <property type="project" value="TreeGrafter"/>
</dbReference>
<dbReference type="Pfam" id="PF00679">
    <property type="entry name" value="EFG_C"/>
    <property type="match status" value="1"/>
</dbReference>
<dbReference type="SUPFAM" id="SSF50447">
    <property type="entry name" value="Translation proteins"/>
    <property type="match status" value="1"/>
</dbReference>
<dbReference type="Gene3D" id="3.30.70.870">
    <property type="entry name" value="Elongation Factor G (Translational Gtpase), domain 3"/>
    <property type="match status" value="1"/>
</dbReference>
<keyword evidence="3" id="KW-0999">Mitochondrion inner membrane</keyword>
<accession>A0A0L7KLH1</accession>
<dbReference type="SUPFAM" id="SSF54980">
    <property type="entry name" value="EF-G C-terminal domain-like"/>
    <property type="match status" value="2"/>
</dbReference>
<dbReference type="PRINTS" id="PR00315">
    <property type="entry name" value="ELONGATNFCT"/>
</dbReference>
<dbReference type="InterPro" id="IPR013842">
    <property type="entry name" value="LepA_CTD"/>
</dbReference>
<dbReference type="InterPro" id="IPR027417">
    <property type="entry name" value="P-loop_NTPase"/>
</dbReference>
<dbReference type="Gene3D" id="2.40.30.10">
    <property type="entry name" value="Translation factors"/>
    <property type="match status" value="1"/>
</dbReference>
<organism evidence="9 10">
    <name type="scientific">Plasmodium falciparum (isolate HB3)</name>
    <dbReference type="NCBI Taxonomy" id="137071"/>
    <lineage>
        <taxon>Eukaryota</taxon>
        <taxon>Sar</taxon>
        <taxon>Alveolata</taxon>
        <taxon>Apicomplexa</taxon>
        <taxon>Aconoidasida</taxon>
        <taxon>Haemosporida</taxon>
        <taxon>Plasmodiidae</taxon>
        <taxon>Plasmodium</taxon>
        <taxon>Plasmodium (Laverania)</taxon>
    </lineage>
</organism>
<dbReference type="SUPFAM" id="SSF52540">
    <property type="entry name" value="P-loop containing nucleoside triphosphate hydrolases"/>
    <property type="match status" value="1"/>
</dbReference>
<dbReference type="InterPro" id="IPR006297">
    <property type="entry name" value="EF-4"/>
</dbReference>
<dbReference type="PANTHER" id="PTHR43512">
    <property type="entry name" value="TRANSLATION FACTOR GUF1-RELATED"/>
    <property type="match status" value="1"/>
</dbReference>
<reference evidence="9 10" key="1">
    <citation type="submission" date="2006-03" db="EMBL/GenBank/DDBJ databases">
        <title>Annotation of Plasmodium falciparum HB3.</title>
        <authorList>
            <consortium name="The Broad Institute Genome Sequencing Platform"/>
            <person name="Volkman S.K."/>
            <person name="Neafsey D.E."/>
            <person name="Dash A.P."/>
            <person name="Chitnis C.E."/>
            <person name="Hartl D.L."/>
            <person name="Young S.K."/>
            <person name="Zeng Q."/>
            <person name="Koehrsen M."/>
            <person name="Alvarado L."/>
            <person name="Berlin A."/>
            <person name="Borenstein D."/>
            <person name="Chapman S.B."/>
            <person name="Chen Z."/>
            <person name="Engels R."/>
            <person name="Freedman E."/>
            <person name="Gellesch M."/>
            <person name="Goldberg J."/>
            <person name="Griggs A."/>
            <person name="Gujja S."/>
            <person name="Heilman E.R."/>
            <person name="Heiman D.I."/>
            <person name="Howarth C."/>
            <person name="Jen D."/>
            <person name="Larson L."/>
            <person name="Mehta T."/>
            <person name="Neiman D."/>
            <person name="Park D."/>
            <person name="Pearson M."/>
            <person name="Roberts A."/>
            <person name="Saif S."/>
            <person name="Shea T."/>
            <person name="Shenoy N."/>
            <person name="Sisk P."/>
            <person name="Stolte C."/>
            <person name="Sykes S."/>
            <person name="Walk T."/>
            <person name="White J."/>
            <person name="Yandava C."/>
            <person name="Haas B."/>
            <person name="Henn M.R."/>
            <person name="Nusbaum C."/>
            <person name="Birren B."/>
        </authorList>
    </citation>
    <scope>NUCLEOTIDE SEQUENCE [LARGE SCALE GENOMIC DNA]</scope>
    <source>
        <strain evidence="9">HB3</strain>
    </source>
</reference>
<name>A0A0L7KLH1_PLAFX</name>
<dbReference type="Proteomes" id="UP000054289">
    <property type="component" value="Unassembled WGS sequence"/>
</dbReference>
<dbReference type="InterPro" id="IPR035647">
    <property type="entry name" value="EFG_III/V"/>
</dbReference>
<dbReference type="Gene3D" id="3.30.70.2570">
    <property type="entry name" value="Elongation factor 4, C-terminal domain"/>
    <property type="match status" value="1"/>
</dbReference>
<evidence type="ECO:0000256" key="5">
    <source>
        <dbReference type="ARBA" id="ARBA00022917"/>
    </source>
</evidence>
<dbReference type="CDD" id="cd16260">
    <property type="entry name" value="EF4_III"/>
    <property type="match status" value="1"/>
</dbReference>
<dbReference type="PROSITE" id="PS51722">
    <property type="entry name" value="G_TR_2"/>
    <property type="match status" value="1"/>
</dbReference>
<dbReference type="AlphaFoldDB" id="A0A0L7KLH1"/>
<dbReference type="GO" id="GO:0006412">
    <property type="term" value="P:translation"/>
    <property type="evidence" value="ECO:0007669"/>
    <property type="project" value="UniProtKB-KW"/>
</dbReference>
<keyword evidence="6" id="KW-0496">Mitochondrion</keyword>
<evidence type="ECO:0000256" key="3">
    <source>
        <dbReference type="ARBA" id="ARBA00022792"/>
    </source>
</evidence>
<dbReference type="CDD" id="cd03709">
    <property type="entry name" value="lepA_C"/>
    <property type="match status" value="1"/>
</dbReference>
<dbReference type="OMA" id="QVKCDEN"/>
<evidence type="ECO:0000256" key="1">
    <source>
        <dbReference type="ARBA" id="ARBA00005454"/>
    </source>
</evidence>
<dbReference type="OrthoDB" id="1074at2759"/>
<dbReference type="Gene3D" id="3.30.70.240">
    <property type="match status" value="1"/>
</dbReference>
<evidence type="ECO:0000313" key="10">
    <source>
        <dbReference type="Proteomes" id="UP000054289"/>
    </source>
</evidence>
<evidence type="ECO:0000259" key="8">
    <source>
        <dbReference type="PROSITE" id="PS51722"/>
    </source>
</evidence>
<dbReference type="InterPro" id="IPR005225">
    <property type="entry name" value="Small_GTP-bd"/>
</dbReference>
<dbReference type="GO" id="GO:0003924">
    <property type="term" value="F:GTPase activity"/>
    <property type="evidence" value="ECO:0007669"/>
    <property type="project" value="InterPro"/>
</dbReference>
<keyword evidence="2" id="KW-0547">Nucleotide-binding</keyword>
<keyword evidence="3" id="KW-0472">Membrane</keyword>
<dbReference type="Gene3D" id="3.40.50.300">
    <property type="entry name" value="P-loop containing nucleotide triphosphate hydrolases"/>
    <property type="match status" value="1"/>
</dbReference>
<dbReference type="PANTHER" id="PTHR43512:SF4">
    <property type="entry name" value="TRANSLATION FACTOR GUF1 HOMOLOG, CHLOROPLASTIC"/>
    <property type="match status" value="1"/>
</dbReference>
<evidence type="ECO:0000256" key="2">
    <source>
        <dbReference type="ARBA" id="ARBA00022741"/>
    </source>
</evidence>
<gene>
    <name evidence="9" type="ORF">PFHG_05252</name>
</gene>
<dbReference type="Pfam" id="PF00009">
    <property type="entry name" value="GTP_EFTU"/>
    <property type="match status" value="1"/>
</dbReference>
<evidence type="ECO:0000256" key="7">
    <source>
        <dbReference type="ARBA" id="ARBA00023134"/>
    </source>
</evidence>
<dbReference type="InterPro" id="IPR038363">
    <property type="entry name" value="LepA_C_sf"/>
</dbReference>
<dbReference type="InterPro" id="IPR035654">
    <property type="entry name" value="LepA_IV"/>
</dbReference>
<evidence type="ECO:0000256" key="6">
    <source>
        <dbReference type="ARBA" id="ARBA00023128"/>
    </source>
</evidence>
<keyword evidence="4" id="KW-0378">Hydrolase</keyword>
<dbReference type="InterPro" id="IPR009000">
    <property type="entry name" value="Transl_B-barrel_sf"/>
</dbReference>
<dbReference type="EMBL" id="GG700868">
    <property type="protein sequence ID" value="KOB63926.1"/>
    <property type="molecule type" value="Genomic_DNA"/>
</dbReference>
<keyword evidence="5" id="KW-0648">Protein biosynthesis</keyword>
<feature type="domain" description="Tr-type G" evidence="8">
    <location>
        <begin position="232"/>
        <end position="409"/>
    </location>
</feature>
<dbReference type="InterPro" id="IPR000640">
    <property type="entry name" value="EFG_V-like"/>
</dbReference>
<dbReference type="NCBIfam" id="TIGR00231">
    <property type="entry name" value="small_GTP"/>
    <property type="match status" value="1"/>
</dbReference>
<dbReference type="Pfam" id="PF06421">
    <property type="entry name" value="LepA_C"/>
    <property type="match status" value="1"/>
</dbReference>
<evidence type="ECO:0000313" key="9">
    <source>
        <dbReference type="EMBL" id="KOB63926.1"/>
    </source>
</evidence>
<sequence>MNYTSVNKIRLWVLIVFLILYNIKCICENISDLKKRLCFNNFSNSKKKIKKKWLAKKKKNYLTIWKNKTYTTKRRNGYGKIEYKREENKKDDYNFMNTSLYLNYISNVKNFLFNKNNNKKNKIYYHKCKKSNIIQAKINDNDTLLSDEEFRNDVDRNDKEYYNIKKEYSENVCNQNRINDLSNCSVSSNNNILNECSSEVKKEMNYPLHNELYDNLNDNTIGHLKSEKCKEKYIRNFCILAHIDSGKSTLADRFLELTNTIKKKRMQEQFLDMMCLEREKGITIKLKAVRMHYNNYVFNLIDTPGHFDFYHEVKRSLNVCEGAILLIDGGKGIQSQTLNIFFELKKHDIKIIPVINKIDLSTCLYDKIKDDLINKFNFKENEILKISAKYGKNVKMLFQRIISDIPPPINTINSFFRGVVFDSFFDQYKGVVLIIKVLNGELRKKTEIFFINSAKSYIIQEVGYLVPEMKPTDVISQGDIAYVCSNIRNCDDIQISETIVNKDIIKKNNHNEFVINFKKINLGRDKNIMQRLSDEGKQYLTHHNKGEIKGDENGQVKCDQNEGEIKGDENGQVKCDENGQVKCDENGQVKCDENGQVKCDENGQVKCDENGQVKCDENGQVKCDENGQVKCDENGQVKCDENGQVKCDENGQVKCDENGQVKCDKNKGEIKSFQYNEVKVDERYERNKEEIIYDHEHKKEGIFNIHKNDDLIKENIKEKENFSCSIQGNDNAIPILKKTDINIKSIAANKIEASYPSVYCNIYCVNDKKSNELEMSLNKLKLNDSSFSFKKYICETLGKGFKCGFNGLLHLNIIQERIKREYNIDTIVTAPSVNYLIRVKEKYMDKRLKEKLLEKNFDIQNMHIEQMDKTSSDDCFFFMTSNVNDIPTKNVVHSIYEPYVKTNIITPEIYQKYIMNECFKRRGIFIKKEIMNDQIIFLFEMPLSEILINFLDQIKSSTKGYGSMSYENIIIYKPSELYKIHIYINKKKIDSLSFLAHKRNYEDKSRKLVSKLKTLINPHQFLIIIQAALESKIFVSEKIKPLKKNVTAKCYGGDITRRRKLIEKQNEGKKKMFEIGKVKLPPNIFTKLFDIKSE</sequence>
<evidence type="ECO:0000256" key="4">
    <source>
        <dbReference type="ARBA" id="ARBA00022801"/>
    </source>
</evidence>
<comment type="similarity">
    <text evidence="1">Belongs to the TRAFAC class translation factor GTPase superfamily. Classic translation factor GTPase family. LepA subfamily.</text>
</comment>
<dbReference type="InterPro" id="IPR000795">
    <property type="entry name" value="T_Tr_GTP-bd_dom"/>
</dbReference>
<dbReference type="GO" id="GO:0005525">
    <property type="term" value="F:GTP binding"/>
    <property type="evidence" value="ECO:0007669"/>
    <property type="project" value="UniProtKB-KW"/>
</dbReference>
<protein>
    <recommendedName>
        <fullName evidence="8">Tr-type G domain-containing protein</fullName>
    </recommendedName>
</protein>
<proteinExistence type="inferred from homology"/>
<reference evidence="10" key="2">
    <citation type="submission" date="2006-03" db="EMBL/GenBank/DDBJ databases">
        <title>The genome sequence of the Plasmodium falciparum HB3.</title>
        <authorList>
            <consortium name="The Broad Institute Genome Sequencing Platform"/>
            <person name="Birren B."/>
            <person name="Lander E."/>
            <person name="Galagan J."/>
            <person name="Nusbaum C."/>
            <person name="Devon K."/>
            <person name="Henn M."/>
            <person name="Jaffe D."/>
            <person name="Butler J."/>
            <person name="Alvarez P."/>
            <person name="Gnerre S."/>
            <person name="Grabherr M."/>
            <person name="Kleber M."/>
            <person name="Mauceli E."/>
            <person name="Brockman W."/>
            <person name="MacCallum I.A."/>
            <person name="Rounsley S."/>
            <person name="Young S."/>
            <person name="LaButti K."/>
            <person name="Pushparaj V."/>
            <person name="DeCaprio D."/>
            <person name="Crawford M."/>
            <person name="Koehrsen M."/>
            <person name="Engels R."/>
            <person name="Montgomery P."/>
            <person name="Pearson M."/>
            <person name="Howarth C."/>
            <person name="Larson L."/>
            <person name="Luoma S."/>
            <person name="White J."/>
            <person name="Kodira C."/>
            <person name="Zeng Q."/>
            <person name="Oleary S."/>
            <person name="Yandava C."/>
            <person name="Alvarado L."/>
            <person name="Wirth D."/>
            <person name="Volkman S."/>
            <person name="Hartl D."/>
        </authorList>
    </citation>
    <scope>NUCLEOTIDE SEQUENCE [LARGE SCALE GENOMIC DNA]</scope>
</reference>